<reference evidence="1 2" key="1">
    <citation type="submission" date="2019-03" db="EMBL/GenBank/DDBJ databases">
        <title>Single cell metagenomics reveals metabolic interactions within the superorganism composed of flagellate Streblomastix strix and complex community of Bacteroidetes bacteria on its surface.</title>
        <authorList>
            <person name="Treitli S.C."/>
            <person name="Kolisko M."/>
            <person name="Husnik F."/>
            <person name="Keeling P."/>
            <person name="Hampl V."/>
        </authorList>
    </citation>
    <scope>NUCLEOTIDE SEQUENCE [LARGE SCALE GENOMIC DNA]</scope>
    <source>
        <strain evidence="1">ST1C</strain>
    </source>
</reference>
<comment type="caution">
    <text evidence="1">The sequence shown here is derived from an EMBL/GenBank/DDBJ whole genome shotgun (WGS) entry which is preliminary data.</text>
</comment>
<dbReference type="AlphaFoldDB" id="A0A5J4R0W1"/>
<dbReference type="Proteomes" id="UP000324800">
    <property type="component" value="Unassembled WGS sequence"/>
</dbReference>
<organism evidence="1 2">
    <name type="scientific">Streblomastix strix</name>
    <dbReference type="NCBI Taxonomy" id="222440"/>
    <lineage>
        <taxon>Eukaryota</taxon>
        <taxon>Metamonada</taxon>
        <taxon>Preaxostyla</taxon>
        <taxon>Oxymonadida</taxon>
        <taxon>Streblomastigidae</taxon>
        <taxon>Streblomastix</taxon>
    </lineage>
</organism>
<evidence type="ECO:0000313" key="1">
    <source>
        <dbReference type="EMBL" id="KAA6326393.1"/>
    </source>
</evidence>
<sequence>SEVESHCIGLRINPELALSSNKGIGFAPIVGLYYSLQSYPIYSENLLCNQSLLEHVLFVQIDPNVGLSYIDSQDQMLVVVLLSVFQDWIQSKSCPILSESPSFPIVRSVFRKTEDLKK</sequence>
<name>A0A5J4R0W1_9EUKA</name>
<feature type="non-terminal residue" evidence="1">
    <location>
        <position position="1"/>
    </location>
</feature>
<protein>
    <submittedName>
        <fullName evidence="1">Uncharacterized protein</fullName>
    </submittedName>
</protein>
<evidence type="ECO:0000313" key="2">
    <source>
        <dbReference type="Proteomes" id="UP000324800"/>
    </source>
</evidence>
<dbReference type="EMBL" id="SNRW01043871">
    <property type="protein sequence ID" value="KAA6326393.1"/>
    <property type="molecule type" value="Genomic_DNA"/>
</dbReference>
<accession>A0A5J4R0W1</accession>
<proteinExistence type="predicted"/>
<gene>
    <name evidence="1" type="ORF">EZS28_053956</name>
</gene>